<dbReference type="EMBL" id="JAJJMA010263367">
    <property type="protein sequence ID" value="MCL7044899.1"/>
    <property type="molecule type" value="Genomic_DNA"/>
</dbReference>
<accession>A0AA41VPG5</accession>
<dbReference type="Proteomes" id="UP001177140">
    <property type="component" value="Unassembled WGS sequence"/>
</dbReference>
<name>A0AA41VPG5_PAPNU</name>
<dbReference type="AlphaFoldDB" id="A0AA41VPG5"/>
<protein>
    <submittedName>
        <fullName evidence="1">Uncharacterized protein</fullName>
    </submittedName>
</protein>
<reference evidence="1" key="1">
    <citation type="submission" date="2022-03" db="EMBL/GenBank/DDBJ databases">
        <title>A functionally conserved STORR gene fusion in Papaver species that diverged 16.8 million years ago.</title>
        <authorList>
            <person name="Catania T."/>
        </authorList>
    </citation>
    <scope>NUCLEOTIDE SEQUENCE</scope>
    <source>
        <strain evidence="1">S-191538</strain>
    </source>
</reference>
<evidence type="ECO:0000313" key="1">
    <source>
        <dbReference type="EMBL" id="MCL7044899.1"/>
    </source>
</evidence>
<organism evidence="1 2">
    <name type="scientific">Papaver nudicaule</name>
    <name type="common">Iceland poppy</name>
    <dbReference type="NCBI Taxonomy" id="74823"/>
    <lineage>
        <taxon>Eukaryota</taxon>
        <taxon>Viridiplantae</taxon>
        <taxon>Streptophyta</taxon>
        <taxon>Embryophyta</taxon>
        <taxon>Tracheophyta</taxon>
        <taxon>Spermatophyta</taxon>
        <taxon>Magnoliopsida</taxon>
        <taxon>Ranunculales</taxon>
        <taxon>Papaveraceae</taxon>
        <taxon>Papaveroideae</taxon>
        <taxon>Papaver</taxon>
    </lineage>
</organism>
<gene>
    <name evidence="1" type="ORF">MKW94_000408</name>
</gene>
<feature type="non-terminal residue" evidence="1">
    <location>
        <position position="54"/>
    </location>
</feature>
<sequence>AFTKYRLRSSFVMTVTHNEPARFTAKFKKFISEHTCGVGGMYFPLFFCVLFTCF</sequence>
<comment type="caution">
    <text evidence="1">The sequence shown here is derived from an EMBL/GenBank/DDBJ whole genome shotgun (WGS) entry which is preliminary data.</text>
</comment>
<evidence type="ECO:0000313" key="2">
    <source>
        <dbReference type="Proteomes" id="UP001177140"/>
    </source>
</evidence>
<keyword evidence="2" id="KW-1185">Reference proteome</keyword>
<proteinExistence type="predicted"/>